<evidence type="ECO:0000313" key="1">
    <source>
        <dbReference type="EMBL" id="MBC9130964.1"/>
    </source>
</evidence>
<evidence type="ECO:0000313" key="2">
    <source>
        <dbReference type="Proteomes" id="UP000651208"/>
    </source>
</evidence>
<dbReference type="PANTHER" id="PTHR43106:SF1">
    <property type="entry name" value="DEHYDROGENASE-RELATED"/>
    <property type="match status" value="1"/>
</dbReference>
<protein>
    <submittedName>
        <fullName evidence="1">NAD(FAD)-utilizing dehydrogenase</fullName>
    </submittedName>
</protein>
<dbReference type="InterPro" id="IPR036188">
    <property type="entry name" value="FAD/NAD-bd_sf"/>
</dbReference>
<organism evidence="1 2">
    <name type="scientific">Frischella japonica</name>
    <dbReference type="NCBI Taxonomy" id="2741544"/>
    <lineage>
        <taxon>Bacteria</taxon>
        <taxon>Pseudomonadati</taxon>
        <taxon>Pseudomonadota</taxon>
        <taxon>Gammaproteobacteria</taxon>
        <taxon>Orbales</taxon>
        <taxon>Orbaceae</taxon>
        <taxon>Frischella</taxon>
    </lineage>
</organism>
<name>A0ABR7QXL0_9GAMM</name>
<accession>A0ABR7QXL0</accession>
<dbReference type="PRINTS" id="PR00368">
    <property type="entry name" value="FADPNR"/>
</dbReference>
<keyword evidence="2" id="KW-1185">Reference proteome</keyword>
<sequence>MKNYDVIIIGAGIAGIFSALRLTKDAKKILLIDIGSPLTDRLRQLGSNIASNRSSQRYFGFGGLGLSEGKYNFTNDFGGNLALKIGAEQSMVYQHQVDKLLCQFGAVQCPLYDTYDEDLAHRANKYGFKTLTTQTRHLGTSLSISILQAFANELTSKIDFIFNCSVLDIIPQNKLFKINLTNHNTIIASQVIIAVGRSGLDWFEPIAQQLKLSYGKTQLDLGFRIEMHNQQLQSLLQKSFETKLIYQTKQYSASTYCMNPRGNVIAKYQAGLVMPDGQNAREVDQSHNLNFTLFIPKWFEQRQAADAYLKQTITKINQGKNKIIMQRLANIDRRFSDKKYVIEPTLAQAEFANLATFTPMDYIIYTCDFLYALAHLLGEPIDGNTILYAMDSKTYAPVVHTDQYFMSEVKGLYIIGDCSGVTSSLSQAAASGLYVADQINKTSSFTK</sequence>
<dbReference type="PANTHER" id="PTHR43106">
    <property type="entry name" value="DEHYDROGENASE-RELATED"/>
    <property type="match status" value="1"/>
</dbReference>
<dbReference type="PIRSF" id="PIRSF038984">
    <property type="entry name" value="FAD_binding_protein"/>
    <property type="match status" value="1"/>
</dbReference>
<dbReference type="SUPFAM" id="SSF51905">
    <property type="entry name" value="FAD/NAD(P)-binding domain"/>
    <property type="match status" value="1"/>
</dbReference>
<gene>
    <name evidence="1" type="ORF">FcAc13_06525</name>
</gene>
<dbReference type="RefSeq" id="WP_187755404.1">
    <property type="nucleotide sequence ID" value="NZ_JABURY010000015.1"/>
</dbReference>
<dbReference type="Proteomes" id="UP000651208">
    <property type="component" value="Unassembled WGS sequence"/>
</dbReference>
<dbReference type="Gene3D" id="3.50.50.60">
    <property type="entry name" value="FAD/NAD(P)-binding domain"/>
    <property type="match status" value="2"/>
</dbReference>
<reference evidence="1 2" key="1">
    <citation type="submission" date="2020-06" db="EMBL/GenBank/DDBJ databases">
        <title>Frischella cerana isolated from Apis cerana gut homogenate.</title>
        <authorList>
            <person name="Wolter L.A."/>
            <person name="Suenami S."/>
            <person name="Miyazaki R."/>
        </authorList>
    </citation>
    <scope>NUCLEOTIDE SEQUENCE [LARGE SCALE GENOMIC DNA]</scope>
    <source>
        <strain evidence="1 2">Ac13</strain>
    </source>
</reference>
<proteinExistence type="predicted"/>
<comment type="caution">
    <text evidence="1">The sequence shown here is derived from an EMBL/GenBank/DDBJ whole genome shotgun (WGS) entry which is preliminary data.</text>
</comment>
<dbReference type="InterPro" id="IPR028348">
    <property type="entry name" value="FAD-binding_protein"/>
</dbReference>
<dbReference type="EMBL" id="JABURY010000015">
    <property type="protein sequence ID" value="MBC9130964.1"/>
    <property type="molecule type" value="Genomic_DNA"/>
</dbReference>